<evidence type="ECO:0000313" key="1">
    <source>
        <dbReference type="EMBL" id="UVD81666.1"/>
    </source>
</evidence>
<dbReference type="InterPro" id="IPR011009">
    <property type="entry name" value="Kinase-like_dom_sf"/>
</dbReference>
<evidence type="ECO:0008006" key="3">
    <source>
        <dbReference type="Google" id="ProtNLM"/>
    </source>
</evidence>
<proteinExistence type="predicted"/>
<keyword evidence="2" id="KW-1185">Reference proteome</keyword>
<reference evidence="1" key="1">
    <citation type="submission" date="2022-08" db="EMBL/GenBank/DDBJ databases">
        <title>Complete genome of Mycoplasma iguanae type strain 2327.</title>
        <authorList>
            <person name="Spergser J."/>
        </authorList>
    </citation>
    <scope>NUCLEOTIDE SEQUENCE</scope>
    <source>
        <strain evidence="1">2327</strain>
    </source>
</reference>
<dbReference type="Proteomes" id="UP001059252">
    <property type="component" value="Chromosome"/>
</dbReference>
<dbReference type="RefSeq" id="WP_258210840.1">
    <property type="nucleotide sequence ID" value="NZ_CP102734.1"/>
</dbReference>
<dbReference type="SUPFAM" id="SSF56112">
    <property type="entry name" value="Protein kinase-like (PK-like)"/>
    <property type="match status" value="1"/>
</dbReference>
<evidence type="ECO:0000313" key="2">
    <source>
        <dbReference type="Proteomes" id="UP001059252"/>
    </source>
</evidence>
<dbReference type="EMBL" id="CP102734">
    <property type="protein sequence ID" value="UVD81666.1"/>
    <property type="molecule type" value="Genomic_DNA"/>
</dbReference>
<protein>
    <recommendedName>
        <fullName evidence="3">Aminoglycoside phosphotransferase domain-containing protein</fullName>
    </recommendedName>
</protein>
<gene>
    <name evidence="1" type="ORF">NV226_02995</name>
</gene>
<name>A0ABY5R827_9MOLU</name>
<sequence length="267" mass="31129">MIKKFTSTLEIDPKNGTVVKKSTNIKLIENQFAWFSNIVKLNPAFSKMIPAFSNFSKSTRSAKYEMEYIPAKSLAKIFIDDNLDLENWKIILKNILKGLKYFQKFPAIRYDNLSSKKELYLTKTQETINEIRESTFFKNTLKYASINVNDVSCSNFIFLEQKIISEIKKKFLLTPDKAILAHGNLVLDNILFESVEYLKMINPLGFYHKQTIYGPQIYDFAKLSSSIRSKIDFIFHDKFIVKQNGSNFELNFNIANLDKFLKIEKFL</sequence>
<organism evidence="1 2">
    <name type="scientific">Mycoplasma iguanae</name>
    <dbReference type="NCBI Taxonomy" id="292461"/>
    <lineage>
        <taxon>Bacteria</taxon>
        <taxon>Bacillati</taxon>
        <taxon>Mycoplasmatota</taxon>
        <taxon>Mollicutes</taxon>
        <taxon>Mycoplasmataceae</taxon>
        <taxon>Mycoplasma</taxon>
    </lineage>
</organism>
<accession>A0ABY5R827</accession>